<sequence length="64" mass="6827">MQINNGRPVAQTNLPVNGASRRVKSEKGKGVRSSLSFKLMTTPRPIKASVNLTLSSRAAMCNGV</sequence>
<organism evidence="2 3">
    <name type="scientific">Romanomermis culicivorax</name>
    <name type="common">Nematode worm</name>
    <dbReference type="NCBI Taxonomy" id="13658"/>
    <lineage>
        <taxon>Eukaryota</taxon>
        <taxon>Metazoa</taxon>
        <taxon>Ecdysozoa</taxon>
        <taxon>Nematoda</taxon>
        <taxon>Enoplea</taxon>
        <taxon>Dorylaimia</taxon>
        <taxon>Mermithida</taxon>
        <taxon>Mermithoidea</taxon>
        <taxon>Mermithidae</taxon>
        <taxon>Romanomermis</taxon>
    </lineage>
</organism>
<proteinExistence type="predicted"/>
<protein>
    <submittedName>
        <fullName evidence="3">Uncharacterized protein</fullName>
    </submittedName>
</protein>
<keyword evidence="2" id="KW-1185">Reference proteome</keyword>
<name>A0A915HEX8_ROMCU</name>
<evidence type="ECO:0000313" key="2">
    <source>
        <dbReference type="Proteomes" id="UP000887565"/>
    </source>
</evidence>
<accession>A0A915HEX8</accession>
<evidence type="ECO:0000256" key="1">
    <source>
        <dbReference type="SAM" id="MobiDB-lite"/>
    </source>
</evidence>
<evidence type="ECO:0000313" key="3">
    <source>
        <dbReference type="WBParaSite" id="nRc.2.0.1.t00617-RA"/>
    </source>
</evidence>
<dbReference type="Proteomes" id="UP000887565">
    <property type="component" value="Unplaced"/>
</dbReference>
<dbReference type="AlphaFoldDB" id="A0A915HEX8"/>
<feature type="compositionally biased region" description="Polar residues" evidence="1">
    <location>
        <begin position="1"/>
        <end position="15"/>
    </location>
</feature>
<feature type="region of interest" description="Disordered" evidence="1">
    <location>
        <begin position="1"/>
        <end position="32"/>
    </location>
</feature>
<reference evidence="3" key="1">
    <citation type="submission" date="2022-11" db="UniProtKB">
        <authorList>
            <consortium name="WormBaseParasite"/>
        </authorList>
    </citation>
    <scope>IDENTIFICATION</scope>
</reference>
<dbReference type="WBParaSite" id="nRc.2.0.1.t00617-RA">
    <property type="protein sequence ID" value="nRc.2.0.1.t00617-RA"/>
    <property type="gene ID" value="nRc.2.0.1.g00617"/>
</dbReference>